<sequence>MARLCDVGIIQQRANSFERWGPGGVVARPLASHPGGPASITGGVAPGFFPCENRGRRCRWSAGFLGDLSFPPPLHSGAAPYSYPSPSSALNTSISFCLFVRMEEVKGTVQLRVQGQEVRKRYGRQLRARLAPHRSYAQGVQCFRRNAVLCRLDLSTVRSDGGKKLSDVTDILSGRLYPGAWSETRRQRKTAIEKQMTSERTNKFVEMGRGQGRSPFTSAPAPLLAVSSRFPGVTAGGGGGSLKINARGYSRSHFTPEQSAATEGGGRDFSHVEIPPVIARHVRVLRCNLRRAEHYSFVILDTPRCCLSLQTPPLPSGKEGARREWRYFLPDALQIEKIVVSTDVQWQKLPPLLEKLCSLLRLHCICRTLTGSIRRRLDEAGLQARRPLFRLPRHLAARCGWCQEYQRWTEEWRRLVFSDESRFSLNLTTTVNTLPRWTVELAGSWQAFVDKWGEAMFGNEATRATGYGEISFSMAKAPISNEGQFTSIKSPSKLLQYDFRKPDHSESTHGLSVIAQHADIDVWQEDAQDRLTSRNEMIYWLVFASHVGEPGSIPGGFAPGFSHVVIVPDDAAGFLGDPPFSPLFNSGAAPYSLRFTLLCSQDLSRQIDGALKVVVVENRGFSRGSPAAAPRHLVPAASIRSAAGRLNIDASGRRALMRYEIPGIAALAARYRPSSVHNARGPPHSSARLNYYGSPRRHLFSLHPEIMMAPVLLRKPHPACTGARSWRAVE</sequence>
<proteinExistence type="predicted"/>
<comment type="caution">
    <text evidence="1">The sequence shown here is derived from an EMBL/GenBank/DDBJ whole genome shotgun (WGS) entry which is preliminary data.</text>
</comment>
<evidence type="ECO:0000313" key="1">
    <source>
        <dbReference type="EMBL" id="KAJ8877916.1"/>
    </source>
</evidence>
<accession>A0ABQ9H0X3</accession>
<protein>
    <submittedName>
        <fullName evidence="1">Uncharacterized protein</fullName>
    </submittedName>
</protein>
<name>A0ABQ9H0X3_9NEOP</name>
<reference evidence="1 2" key="1">
    <citation type="submission" date="2023-02" db="EMBL/GenBank/DDBJ databases">
        <title>LHISI_Scaffold_Assembly.</title>
        <authorList>
            <person name="Stuart O.P."/>
            <person name="Cleave R."/>
            <person name="Magrath M.J.L."/>
            <person name="Mikheyev A.S."/>
        </authorList>
    </citation>
    <scope>NUCLEOTIDE SEQUENCE [LARGE SCALE GENOMIC DNA]</scope>
    <source>
        <strain evidence="1">Daus_M_001</strain>
        <tissue evidence="1">Leg muscle</tissue>
    </source>
</reference>
<evidence type="ECO:0000313" key="2">
    <source>
        <dbReference type="Proteomes" id="UP001159363"/>
    </source>
</evidence>
<keyword evidence="2" id="KW-1185">Reference proteome</keyword>
<dbReference type="EMBL" id="JARBHB010000008">
    <property type="protein sequence ID" value="KAJ8877916.1"/>
    <property type="molecule type" value="Genomic_DNA"/>
</dbReference>
<gene>
    <name evidence="1" type="ORF">PR048_022375</name>
</gene>
<organism evidence="1 2">
    <name type="scientific">Dryococelus australis</name>
    <dbReference type="NCBI Taxonomy" id="614101"/>
    <lineage>
        <taxon>Eukaryota</taxon>
        <taxon>Metazoa</taxon>
        <taxon>Ecdysozoa</taxon>
        <taxon>Arthropoda</taxon>
        <taxon>Hexapoda</taxon>
        <taxon>Insecta</taxon>
        <taxon>Pterygota</taxon>
        <taxon>Neoptera</taxon>
        <taxon>Polyneoptera</taxon>
        <taxon>Phasmatodea</taxon>
        <taxon>Verophasmatodea</taxon>
        <taxon>Anareolatae</taxon>
        <taxon>Phasmatidae</taxon>
        <taxon>Eurycanthinae</taxon>
        <taxon>Dryococelus</taxon>
    </lineage>
</organism>
<dbReference type="Proteomes" id="UP001159363">
    <property type="component" value="Chromosome 7"/>
</dbReference>